<feature type="transmembrane region" description="Helical" evidence="7">
    <location>
        <begin position="191"/>
        <end position="215"/>
    </location>
</feature>
<accession>A0ABT9FMX9</accession>
<feature type="transmembrane region" description="Helical" evidence="7">
    <location>
        <begin position="275"/>
        <end position="299"/>
    </location>
</feature>
<dbReference type="PIRSF" id="PIRSF006603">
    <property type="entry name" value="DinF"/>
    <property type="match status" value="1"/>
</dbReference>
<evidence type="ECO:0000256" key="4">
    <source>
        <dbReference type="ARBA" id="ARBA00022692"/>
    </source>
</evidence>
<name>A0ABT9FMX9_9BACL</name>
<dbReference type="RefSeq" id="WP_305753535.1">
    <property type="nucleotide sequence ID" value="NZ_JAPCKK010000006.1"/>
</dbReference>
<dbReference type="InterPro" id="IPR047135">
    <property type="entry name" value="YsiQ"/>
</dbReference>
<dbReference type="InterPro" id="IPR002528">
    <property type="entry name" value="MATE_fam"/>
</dbReference>
<keyword evidence="5 7" id="KW-1133">Transmembrane helix</keyword>
<comment type="caution">
    <text evidence="8">The sequence shown here is derived from an EMBL/GenBank/DDBJ whole genome shotgun (WGS) entry which is preliminary data.</text>
</comment>
<evidence type="ECO:0000256" key="7">
    <source>
        <dbReference type="SAM" id="Phobius"/>
    </source>
</evidence>
<evidence type="ECO:0000256" key="5">
    <source>
        <dbReference type="ARBA" id="ARBA00022989"/>
    </source>
</evidence>
<gene>
    <name evidence="8" type="ORF">OIN60_03755</name>
</gene>
<keyword evidence="4 7" id="KW-0812">Transmembrane</keyword>
<dbReference type="PANTHER" id="PTHR42925:SF1">
    <property type="entry name" value="VIRULENCE FACTOR MVIN"/>
    <property type="match status" value="1"/>
</dbReference>
<evidence type="ECO:0000256" key="1">
    <source>
        <dbReference type="ARBA" id="ARBA00004651"/>
    </source>
</evidence>
<feature type="transmembrane region" description="Helical" evidence="7">
    <location>
        <begin position="349"/>
        <end position="367"/>
    </location>
</feature>
<reference evidence="8 9" key="1">
    <citation type="submission" date="2022-10" db="EMBL/GenBank/DDBJ databases">
        <title>Paenibacillus description and whole genome data of maize root bacterial community.</title>
        <authorList>
            <person name="Marton D."/>
            <person name="Farkas M."/>
            <person name="Cserhati M."/>
        </authorList>
    </citation>
    <scope>NUCLEOTIDE SEQUENCE [LARGE SCALE GENOMIC DNA]</scope>
    <source>
        <strain evidence="8 9">P96</strain>
    </source>
</reference>
<dbReference type="InterPro" id="IPR048279">
    <property type="entry name" value="MdtK-like"/>
</dbReference>
<evidence type="ECO:0000256" key="6">
    <source>
        <dbReference type="ARBA" id="ARBA00023136"/>
    </source>
</evidence>
<dbReference type="Pfam" id="PF01554">
    <property type="entry name" value="MatE"/>
    <property type="match status" value="2"/>
</dbReference>
<evidence type="ECO:0000313" key="9">
    <source>
        <dbReference type="Proteomes" id="UP001241848"/>
    </source>
</evidence>
<evidence type="ECO:0000313" key="8">
    <source>
        <dbReference type="EMBL" id="MDP4095906.1"/>
    </source>
</evidence>
<evidence type="ECO:0000256" key="2">
    <source>
        <dbReference type="ARBA" id="ARBA00022448"/>
    </source>
</evidence>
<feature type="transmembrane region" description="Helical" evidence="7">
    <location>
        <begin position="164"/>
        <end position="185"/>
    </location>
</feature>
<protein>
    <submittedName>
        <fullName evidence="8">MATE family efflux transporter</fullName>
    </submittedName>
</protein>
<dbReference type="EMBL" id="JAPCKK010000006">
    <property type="protein sequence ID" value="MDP4095906.1"/>
    <property type="molecule type" value="Genomic_DNA"/>
</dbReference>
<keyword evidence="9" id="KW-1185">Reference proteome</keyword>
<sequence length="457" mass="50826">MQSASKGIKRITVFSITWPIFVESLFHIMMGTVDTFMLSHISDNVVSAVGISRQLIEFCIIMFNLLGLGVGVIIAQLLGGKKELQASQVTASAITVNLIAGLVISTLFIMFHNVLLSFYHPTPEVSRHAEIYMQLAGGSLFLEAVILTIGPVVRAYGYTRDTMIVGIGMNIIHIIGNALLIYGYFGMPELGVLGAGISTLVSRLIACIWIFVLLYKRIGVPIKLKYYVQMRWLELRAMLTIGVPAGLEWMSYHLSQMAVTRIVTSMGDIPLATHIYVNSIVYYFMIFGMAIGDGTEIVVARMIGAQEKEKAYHQLLRSLKWAFIITIGVIVPVSYFGDHVMSIFTDNPVIIATGASVLLFCIFLEPGRVFNHVVINSLRAAGDVRFPLMMAGISMWGIKIPLAYLLGIYFNMGLIGVWIAHAADEWVRGVFHYFRWTGRKWQGKTLLPSQDRVQESI</sequence>
<keyword evidence="2" id="KW-0813">Transport</keyword>
<dbReference type="Proteomes" id="UP001241848">
    <property type="component" value="Unassembled WGS sequence"/>
</dbReference>
<dbReference type="NCBIfam" id="TIGR00797">
    <property type="entry name" value="matE"/>
    <property type="match status" value="1"/>
</dbReference>
<feature type="transmembrane region" description="Helical" evidence="7">
    <location>
        <begin position="55"/>
        <end position="78"/>
    </location>
</feature>
<dbReference type="PANTHER" id="PTHR42925">
    <property type="entry name" value="MULTIDRUG AND TOXIN EFFLUX PROTEIN MATE FAMILY"/>
    <property type="match status" value="1"/>
</dbReference>
<keyword evidence="3" id="KW-1003">Cell membrane</keyword>
<keyword evidence="6 7" id="KW-0472">Membrane</keyword>
<organism evidence="8 9">
    <name type="scientific">Paenibacillus zeirhizosphaerae</name>
    <dbReference type="NCBI Taxonomy" id="2987519"/>
    <lineage>
        <taxon>Bacteria</taxon>
        <taxon>Bacillati</taxon>
        <taxon>Bacillota</taxon>
        <taxon>Bacilli</taxon>
        <taxon>Bacillales</taxon>
        <taxon>Paenibacillaceae</taxon>
        <taxon>Paenibacillus</taxon>
    </lineage>
</organism>
<comment type="subcellular location">
    <subcellularLocation>
        <location evidence="1">Cell membrane</location>
        <topology evidence="1">Multi-pass membrane protein</topology>
    </subcellularLocation>
</comment>
<feature type="transmembrane region" description="Helical" evidence="7">
    <location>
        <begin position="90"/>
        <end position="111"/>
    </location>
</feature>
<feature type="transmembrane region" description="Helical" evidence="7">
    <location>
        <begin position="319"/>
        <end position="337"/>
    </location>
</feature>
<evidence type="ECO:0000256" key="3">
    <source>
        <dbReference type="ARBA" id="ARBA00022475"/>
    </source>
</evidence>
<feature type="transmembrane region" description="Helical" evidence="7">
    <location>
        <begin position="12"/>
        <end position="30"/>
    </location>
</feature>
<feature type="transmembrane region" description="Helical" evidence="7">
    <location>
        <begin position="235"/>
        <end position="255"/>
    </location>
</feature>
<feature type="transmembrane region" description="Helical" evidence="7">
    <location>
        <begin position="131"/>
        <end position="152"/>
    </location>
</feature>
<dbReference type="CDD" id="cd13134">
    <property type="entry name" value="MATE_like_8"/>
    <property type="match status" value="1"/>
</dbReference>
<proteinExistence type="predicted"/>